<dbReference type="Gramene" id="TKW29602">
    <property type="protein sequence ID" value="TKW29602"/>
    <property type="gene ID" value="SEVIR_3G406400v2"/>
</dbReference>
<organism evidence="2 3">
    <name type="scientific">Setaria viridis</name>
    <name type="common">Green bristlegrass</name>
    <name type="synonym">Setaria italica subsp. viridis</name>
    <dbReference type="NCBI Taxonomy" id="4556"/>
    <lineage>
        <taxon>Eukaryota</taxon>
        <taxon>Viridiplantae</taxon>
        <taxon>Streptophyta</taxon>
        <taxon>Embryophyta</taxon>
        <taxon>Tracheophyta</taxon>
        <taxon>Spermatophyta</taxon>
        <taxon>Magnoliopsida</taxon>
        <taxon>Liliopsida</taxon>
        <taxon>Poales</taxon>
        <taxon>Poaceae</taxon>
        <taxon>PACMAD clade</taxon>
        <taxon>Panicoideae</taxon>
        <taxon>Panicodae</taxon>
        <taxon>Paniceae</taxon>
        <taxon>Cenchrinae</taxon>
        <taxon>Setaria</taxon>
    </lineage>
</organism>
<sequence>MDVSNLFYPSTAEAEVAAAGEAKTNKTTSSASETGWTGNIEQMPEPIHGVHYKPFRPAFSISSYPGGGRAPEMFARLGEDKLLCSDHVAVAARRTAAHAMADFEIDPRVDADVFSENPGGDHADSLYVPPCGFDVLACYPVGSWRWRPLPPPPFVHDPGYRAPDDKAAVAVVGGGATICVSAAAATYAFDTVARAWSKAGDWVLPFHGEAAHVPVLGLWLGMSAGSSGSRHDVCAVDLAAAGMGSPPAVQHVGLDLVDPPKNWSLANQTLVNLGSGRFCVAKFYDVIDDEKDGHDPHVVSPSSPARRW</sequence>
<dbReference type="Pfam" id="PF07893">
    <property type="entry name" value="DUF1668"/>
    <property type="match status" value="1"/>
</dbReference>
<reference evidence="2" key="1">
    <citation type="submission" date="2019-03" db="EMBL/GenBank/DDBJ databases">
        <title>WGS assembly of Setaria viridis.</title>
        <authorList>
            <person name="Huang P."/>
            <person name="Jenkins J."/>
            <person name="Grimwood J."/>
            <person name="Barry K."/>
            <person name="Healey A."/>
            <person name="Mamidi S."/>
            <person name="Sreedasyam A."/>
            <person name="Shu S."/>
            <person name="Feldman M."/>
            <person name="Wu J."/>
            <person name="Yu Y."/>
            <person name="Chen C."/>
            <person name="Johnson J."/>
            <person name="Rokhsar D."/>
            <person name="Baxter I."/>
            <person name="Schmutz J."/>
            <person name="Brutnell T."/>
            <person name="Kellogg E."/>
        </authorList>
    </citation>
    <scope>NUCLEOTIDE SEQUENCE [LARGE SCALE GENOMIC DNA]</scope>
</reference>
<evidence type="ECO:0000313" key="3">
    <source>
        <dbReference type="Proteomes" id="UP000298652"/>
    </source>
</evidence>
<accession>A0A4U6VKR9</accession>
<protein>
    <submittedName>
        <fullName evidence="2">Uncharacterized protein</fullName>
    </submittedName>
</protein>
<feature type="region of interest" description="Disordered" evidence="1">
    <location>
        <begin position="19"/>
        <end position="43"/>
    </location>
</feature>
<evidence type="ECO:0000256" key="1">
    <source>
        <dbReference type="SAM" id="MobiDB-lite"/>
    </source>
</evidence>
<dbReference type="AlphaFoldDB" id="A0A4U6VKR9"/>
<gene>
    <name evidence="2" type="ORF">SEVIR_3G406400v2</name>
</gene>
<dbReference type="Proteomes" id="UP000298652">
    <property type="component" value="Chromosome 3"/>
</dbReference>
<evidence type="ECO:0000313" key="2">
    <source>
        <dbReference type="EMBL" id="TKW29602.1"/>
    </source>
</evidence>
<name>A0A4U6VKR9_SETVI</name>
<dbReference type="InterPro" id="IPR012871">
    <property type="entry name" value="DUF1668_ORYSA"/>
</dbReference>
<proteinExistence type="predicted"/>
<feature type="compositionally biased region" description="Polar residues" evidence="1">
    <location>
        <begin position="25"/>
        <end position="40"/>
    </location>
</feature>
<keyword evidence="3" id="KW-1185">Reference proteome</keyword>
<dbReference type="PANTHER" id="PTHR33085">
    <property type="entry name" value="OS12G0113100 PROTEIN-RELATED"/>
    <property type="match status" value="1"/>
</dbReference>
<dbReference type="EMBL" id="CM016554">
    <property type="protein sequence ID" value="TKW29602.1"/>
    <property type="molecule type" value="Genomic_DNA"/>
</dbReference>